<reference evidence="2 3" key="1">
    <citation type="submission" date="2015-09" db="EMBL/GenBank/DDBJ databases">
        <title>Draft Genome Sequence of Bradyrhizobium manausense Strain BR 3351T, a Novel Symbiotic Nitrogen-Fixing Alphaproteobacterium Isolated from Brazilian Amazon Rain Forest.</title>
        <authorList>
            <person name="De Araujo J.L."/>
            <person name="Zilli J.E."/>
        </authorList>
    </citation>
    <scope>NUCLEOTIDE SEQUENCE [LARGE SCALE GENOMIC DNA]</scope>
    <source>
        <strain evidence="2 3">BR3351</strain>
    </source>
</reference>
<gene>
    <name evidence="2" type="ORF">AOQ71_40235</name>
</gene>
<dbReference type="EMBL" id="LJYG01000114">
    <property type="protein sequence ID" value="KRQ00472.1"/>
    <property type="molecule type" value="Genomic_DNA"/>
</dbReference>
<dbReference type="AlphaFoldDB" id="A0A0R3CS81"/>
<evidence type="ECO:0000313" key="2">
    <source>
        <dbReference type="EMBL" id="KRQ00472.1"/>
    </source>
</evidence>
<sequence>MKPALFSPVLSSALLSSGVYDLINAHGHQPRCFDGTQCQFYDNLAGCVHGDVCFRTSRPLRLSADSAALQACIAPLILGLAFAMRVLFTSDYRQLVQMLRRPA</sequence>
<accession>A0A0R3CS81</accession>
<keyword evidence="1" id="KW-1133">Transmembrane helix</keyword>
<proteinExistence type="predicted"/>
<keyword evidence="1" id="KW-0812">Transmembrane</keyword>
<feature type="transmembrane region" description="Helical" evidence="1">
    <location>
        <begin position="67"/>
        <end position="88"/>
    </location>
</feature>
<organism evidence="2 3">
    <name type="scientific">Bradyrhizobium manausense</name>
    <dbReference type="NCBI Taxonomy" id="989370"/>
    <lineage>
        <taxon>Bacteria</taxon>
        <taxon>Pseudomonadati</taxon>
        <taxon>Pseudomonadota</taxon>
        <taxon>Alphaproteobacteria</taxon>
        <taxon>Hyphomicrobiales</taxon>
        <taxon>Nitrobacteraceae</taxon>
        <taxon>Bradyrhizobium</taxon>
    </lineage>
</organism>
<dbReference type="Proteomes" id="UP000051936">
    <property type="component" value="Unassembled WGS sequence"/>
</dbReference>
<keyword evidence="3" id="KW-1185">Reference proteome</keyword>
<name>A0A0R3CS81_9BRAD</name>
<evidence type="ECO:0000313" key="3">
    <source>
        <dbReference type="Proteomes" id="UP000051936"/>
    </source>
</evidence>
<keyword evidence="1" id="KW-0472">Membrane</keyword>
<protein>
    <submittedName>
        <fullName evidence="2">Uncharacterized protein</fullName>
    </submittedName>
</protein>
<evidence type="ECO:0000256" key="1">
    <source>
        <dbReference type="SAM" id="Phobius"/>
    </source>
</evidence>
<dbReference type="STRING" id="989370.AOQ71_40235"/>
<comment type="caution">
    <text evidence="2">The sequence shown here is derived from an EMBL/GenBank/DDBJ whole genome shotgun (WGS) entry which is preliminary data.</text>
</comment>